<organism evidence="2 3">
    <name type="scientific">Peronospora belbahrii</name>
    <dbReference type="NCBI Taxonomy" id="622444"/>
    <lineage>
        <taxon>Eukaryota</taxon>
        <taxon>Sar</taxon>
        <taxon>Stramenopiles</taxon>
        <taxon>Oomycota</taxon>
        <taxon>Peronosporomycetes</taxon>
        <taxon>Peronosporales</taxon>
        <taxon>Peronosporaceae</taxon>
        <taxon>Peronospora</taxon>
    </lineage>
</organism>
<dbReference type="Gene3D" id="3.10.20.300">
    <property type="entry name" value="mk0293 like domain"/>
    <property type="match status" value="1"/>
</dbReference>
<sequence>MKKNRPAVCLSILSRPEHEQEILETLFCETTTLGVRRTVLERVYLSRNFVSVSAFGRSVNVKVAYLDNKAVNVHPEFEHCKAIAVEQNIPLLQVIDKVKALAYPRIGLQPPQ</sequence>
<dbReference type="Proteomes" id="UP001158986">
    <property type="component" value="Unassembled WGS sequence"/>
</dbReference>
<reference evidence="2 3" key="1">
    <citation type="submission" date="2021-11" db="EMBL/GenBank/DDBJ databases">
        <authorList>
            <person name="Islam A."/>
            <person name="Islam S."/>
            <person name="Flora M.S."/>
            <person name="Rahman M."/>
            <person name="Ziaur R.M."/>
            <person name="Epstein J.H."/>
            <person name="Hassan M."/>
            <person name="Klassen M."/>
            <person name="Woodard K."/>
            <person name="Webb A."/>
            <person name="Webby R.J."/>
            <person name="El Zowalaty M.E."/>
        </authorList>
    </citation>
    <scope>NUCLEOTIDE SEQUENCE [LARGE SCALE GENOMIC DNA]</scope>
    <source>
        <strain evidence="2">Pbs1</strain>
    </source>
</reference>
<dbReference type="InterPro" id="IPR002822">
    <property type="entry name" value="Ni_insertion"/>
</dbReference>
<gene>
    <name evidence="2" type="ORF">PBS001_LOCUS5384</name>
</gene>
<protein>
    <submittedName>
        <fullName evidence="2">Uncharacterized protein</fullName>
    </submittedName>
</protein>
<dbReference type="Gene3D" id="3.30.70.1380">
    <property type="entry name" value="Transcriptional regulatory protein pf0864 domain like"/>
    <property type="match status" value="1"/>
</dbReference>
<evidence type="ECO:0000256" key="1">
    <source>
        <dbReference type="ARBA" id="ARBA00022596"/>
    </source>
</evidence>
<dbReference type="PANTHER" id="PTHR36566:SF1">
    <property type="entry name" value="PYRIDINIUM-3,5-BISTHIOCARBOXYLIC ACID MONONUCLEOTIDE NICKEL INSERTION PROTEIN"/>
    <property type="match status" value="1"/>
</dbReference>
<dbReference type="PANTHER" id="PTHR36566">
    <property type="entry name" value="NICKEL INSERTION PROTEIN-RELATED"/>
    <property type="match status" value="1"/>
</dbReference>
<proteinExistence type="predicted"/>
<accession>A0ABN8D3Y8</accession>
<keyword evidence="3" id="KW-1185">Reference proteome</keyword>
<evidence type="ECO:0000313" key="2">
    <source>
        <dbReference type="EMBL" id="CAH0518831.1"/>
    </source>
</evidence>
<dbReference type="Pfam" id="PF01969">
    <property type="entry name" value="Ni_insertion"/>
    <property type="match status" value="1"/>
</dbReference>
<dbReference type="EMBL" id="CAKLCB010000268">
    <property type="protein sequence ID" value="CAH0518831.1"/>
    <property type="molecule type" value="Genomic_DNA"/>
</dbReference>
<name>A0ABN8D3Y8_9STRA</name>
<evidence type="ECO:0000313" key="3">
    <source>
        <dbReference type="Proteomes" id="UP001158986"/>
    </source>
</evidence>
<comment type="caution">
    <text evidence="2">The sequence shown here is derived from an EMBL/GenBank/DDBJ whole genome shotgun (WGS) entry which is preliminary data.</text>
</comment>
<keyword evidence="1" id="KW-0533">Nickel</keyword>